<dbReference type="EMBL" id="CP032090">
    <property type="protein sequence ID" value="AXV63954.1"/>
    <property type="molecule type" value="Genomic_DNA"/>
</dbReference>
<feature type="transmembrane region" description="Helical" evidence="1">
    <location>
        <begin position="63"/>
        <end position="81"/>
    </location>
</feature>
<evidence type="ECO:0000313" key="2">
    <source>
        <dbReference type="EMBL" id="AXV63954.1"/>
    </source>
</evidence>
<name>A0AAD0WB81_9GAMM</name>
<accession>A0AAD0WB81</accession>
<gene>
    <name evidence="2" type="ORF">D0907_01045</name>
</gene>
<keyword evidence="1" id="KW-1133">Transmembrane helix</keyword>
<evidence type="ECO:0000313" key="3">
    <source>
        <dbReference type="Proteomes" id="UP000264605"/>
    </source>
</evidence>
<reference evidence="2 3" key="1">
    <citation type="submission" date="2018-08" db="EMBL/GenBank/DDBJ databases">
        <title>Draft genome sequence of Pseudoalteromonas donghaensis HJ51.</title>
        <authorList>
            <person name="Oh J."/>
            <person name="Roh D."/>
        </authorList>
    </citation>
    <scope>NUCLEOTIDE SEQUENCE [LARGE SCALE GENOMIC DNA]</scope>
    <source>
        <strain evidence="2 3">HJ51</strain>
    </source>
</reference>
<feature type="transmembrane region" description="Helical" evidence="1">
    <location>
        <begin position="37"/>
        <end position="57"/>
    </location>
</feature>
<protein>
    <submittedName>
        <fullName evidence="2">Uncharacterized protein</fullName>
    </submittedName>
</protein>
<dbReference type="RefSeq" id="WP_118843901.1">
    <property type="nucleotide sequence ID" value="NZ_CP032090.1"/>
</dbReference>
<proteinExistence type="predicted"/>
<evidence type="ECO:0000256" key="1">
    <source>
        <dbReference type="SAM" id="Phobius"/>
    </source>
</evidence>
<feature type="transmembrane region" description="Helical" evidence="1">
    <location>
        <begin position="6"/>
        <end position="25"/>
    </location>
</feature>
<keyword evidence="1" id="KW-0472">Membrane</keyword>
<dbReference type="KEGG" id="pdj:D0907_01045"/>
<dbReference type="AlphaFoldDB" id="A0AAD0WB81"/>
<sequence>MFFLELLYYFLVAFIAIFSWERIRLGVSIPIIVHLKSIFLQLFCTLLVAVVIVFMAILLNISYVVTGILTTLVTLFFWLHVEHFFPRESK</sequence>
<keyword evidence="1" id="KW-0812">Transmembrane</keyword>
<dbReference type="Proteomes" id="UP000264605">
    <property type="component" value="Chromosome"/>
</dbReference>
<organism evidence="2 3">
    <name type="scientific">Pseudoalteromonas lipolytica</name>
    <dbReference type="NCBI Taxonomy" id="570156"/>
    <lineage>
        <taxon>Bacteria</taxon>
        <taxon>Pseudomonadati</taxon>
        <taxon>Pseudomonadota</taxon>
        <taxon>Gammaproteobacteria</taxon>
        <taxon>Alteromonadales</taxon>
        <taxon>Pseudoalteromonadaceae</taxon>
        <taxon>Pseudoalteromonas</taxon>
    </lineage>
</organism>
<dbReference type="GeneID" id="99504023"/>